<gene>
    <name evidence="1" type="ORF">SBA1_820018</name>
</gene>
<evidence type="ECO:0000313" key="2">
    <source>
        <dbReference type="Proteomes" id="UP000238701"/>
    </source>
</evidence>
<protein>
    <submittedName>
        <fullName evidence="1">Uncharacterized protein</fullName>
    </submittedName>
</protein>
<dbReference type="EMBL" id="OMOD01000180">
    <property type="protein sequence ID" value="SPF48216.1"/>
    <property type="molecule type" value="Genomic_DNA"/>
</dbReference>
<sequence length="84" mass="9761">MKPNKILKDLILEVVNDQLSSGEPPETRATYHRLVKDGIEEQEAKRLIACVLASELFDVMKSQRPYDHDRYAKALNRLPELPWE</sequence>
<dbReference type="InterPro" id="IPR014993">
    <property type="entry name" value="DUF1841"/>
</dbReference>
<dbReference type="Proteomes" id="UP000238701">
    <property type="component" value="Unassembled WGS sequence"/>
</dbReference>
<dbReference type="Pfam" id="PF08897">
    <property type="entry name" value="DUF1841"/>
    <property type="match status" value="1"/>
</dbReference>
<reference evidence="2" key="1">
    <citation type="submission" date="2018-02" db="EMBL/GenBank/DDBJ databases">
        <authorList>
            <person name="Hausmann B."/>
        </authorList>
    </citation>
    <scope>NUCLEOTIDE SEQUENCE [LARGE SCALE GENOMIC DNA]</scope>
    <source>
        <strain evidence="2">Peat soil MAG SbA1</strain>
    </source>
</reference>
<dbReference type="AlphaFoldDB" id="A0A2U3L8L1"/>
<evidence type="ECO:0000313" key="1">
    <source>
        <dbReference type="EMBL" id="SPF48216.1"/>
    </source>
</evidence>
<proteinExistence type="predicted"/>
<accession>A0A2U3L8L1</accession>
<dbReference type="OrthoDB" id="1446899at2"/>
<name>A0A2U3L8L1_9BACT</name>
<organism evidence="1 2">
    <name type="scientific">Candidatus Sulfotelmatobacter kueseliae</name>
    <dbReference type="NCBI Taxonomy" id="2042962"/>
    <lineage>
        <taxon>Bacteria</taxon>
        <taxon>Pseudomonadati</taxon>
        <taxon>Acidobacteriota</taxon>
        <taxon>Terriglobia</taxon>
        <taxon>Terriglobales</taxon>
        <taxon>Candidatus Korobacteraceae</taxon>
        <taxon>Candidatus Sulfotelmatobacter</taxon>
    </lineage>
</organism>